<feature type="binding site" evidence="9">
    <location>
        <position position="165"/>
    </location>
    <ligand>
        <name>alpha-D-glucose 1-phosphate</name>
        <dbReference type="ChEBI" id="CHEBI:58601"/>
    </ligand>
</feature>
<keyword evidence="8 9" id="KW-0119">Carbohydrate metabolism</keyword>
<organism evidence="12 13">
    <name type="scientific">Clostridium vincentii</name>
    <dbReference type="NCBI Taxonomy" id="52704"/>
    <lineage>
        <taxon>Bacteria</taxon>
        <taxon>Bacillati</taxon>
        <taxon>Bacillota</taxon>
        <taxon>Clostridia</taxon>
        <taxon>Eubacteriales</taxon>
        <taxon>Clostridiaceae</taxon>
        <taxon>Clostridium</taxon>
    </lineage>
</organism>
<dbReference type="InterPro" id="IPR005835">
    <property type="entry name" value="NTP_transferase_dom"/>
</dbReference>
<dbReference type="RefSeq" id="WP_106061380.1">
    <property type="nucleotide sequence ID" value="NZ_PVXQ01000071.1"/>
</dbReference>
<dbReference type="InterPro" id="IPR011004">
    <property type="entry name" value="Trimer_LpxA-like_sf"/>
</dbReference>
<evidence type="ECO:0000256" key="7">
    <source>
        <dbReference type="ARBA" id="ARBA00023056"/>
    </source>
</evidence>
<dbReference type="Pfam" id="PF24894">
    <property type="entry name" value="Hexapep_GlmU"/>
    <property type="match status" value="1"/>
</dbReference>
<dbReference type="EC" id="2.7.7.27" evidence="9"/>
<dbReference type="InterPro" id="IPR005836">
    <property type="entry name" value="ADP_Glu_pyroP_CS"/>
</dbReference>
<dbReference type="NCBIfam" id="TIGR02091">
    <property type="entry name" value="glgC"/>
    <property type="match status" value="1"/>
</dbReference>
<feature type="binding site" evidence="9">
    <location>
        <position position="100"/>
    </location>
    <ligand>
        <name>alpha-D-glucose 1-phosphate</name>
        <dbReference type="ChEBI" id="CHEBI:58601"/>
    </ligand>
</feature>
<accession>A0A2T0B5H5</accession>
<dbReference type="HAMAP" id="MF_00624">
    <property type="entry name" value="GlgC"/>
    <property type="match status" value="1"/>
</dbReference>
<dbReference type="UniPathway" id="UPA00164"/>
<evidence type="ECO:0000256" key="4">
    <source>
        <dbReference type="ARBA" id="ARBA00022695"/>
    </source>
</evidence>
<dbReference type="OrthoDB" id="9801810at2"/>
<keyword evidence="3 9" id="KW-0808">Transferase</keyword>
<reference evidence="12 13" key="1">
    <citation type="submission" date="2018-03" db="EMBL/GenBank/DDBJ databases">
        <title>Genome sequence of Clostridium vincentii DSM 10228.</title>
        <authorList>
            <person name="Poehlein A."/>
            <person name="Daniel R."/>
        </authorList>
    </citation>
    <scope>NUCLEOTIDE SEQUENCE [LARGE SCALE GENOMIC DNA]</scope>
    <source>
        <strain evidence="12 13">DSM 10228</strain>
    </source>
</reference>
<comment type="function">
    <text evidence="9">Involved in the biosynthesis of ADP-glucose, a building block required for the elongation reactions to produce glycogen. Catalyzes the reaction between ATP and alpha-D-glucose 1-phosphate (G1P) to produce pyrophosphate and ADP-Glc.</text>
</comment>
<keyword evidence="6 9" id="KW-0067">ATP-binding</keyword>
<dbReference type="CDD" id="cd02508">
    <property type="entry name" value="ADP_Glucose_PP"/>
    <property type="match status" value="1"/>
</dbReference>
<dbReference type="SUPFAM" id="SSF51161">
    <property type="entry name" value="Trimeric LpxA-like enzymes"/>
    <property type="match status" value="1"/>
</dbReference>
<dbReference type="InterPro" id="IPR056818">
    <property type="entry name" value="GlmU/GlgC-like_hexapep"/>
</dbReference>
<feature type="site" description="Could play a key role in the communication between the regulatory and the substrate sites" evidence="9">
    <location>
        <position position="60"/>
    </location>
</feature>
<dbReference type="GO" id="GO:0008878">
    <property type="term" value="F:glucose-1-phosphate adenylyltransferase activity"/>
    <property type="evidence" value="ECO:0007669"/>
    <property type="project" value="UniProtKB-UniRule"/>
</dbReference>
<dbReference type="PROSITE" id="PS00809">
    <property type="entry name" value="ADP_GLC_PYROPHOSPH_2"/>
    <property type="match status" value="1"/>
</dbReference>
<comment type="pathway">
    <text evidence="9">Glycan biosynthesis; glycogen biosynthesis.</text>
</comment>
<comment type="catalytic activity">
    <reaction evidence="9">
        <text>alpha-D-glucose 1-phosphate + ATP + H(+) = ADP-alpha-D-glucose + diphosphate</text>
        <dbReference type="Rhea" id="RHEA:12120"/>
        <dbReference type="ChEBI" id="CHEBI:15378"/>
        <dbReference type="ChEBI" id="CHEBI:30616"/>
        <dbReference type="ChEBI" id="CHEBI:33019"/>
        <dbReference type="ChEBI" id="CHEBI:57498"/>
        <dbReference type="ChEBI" id="CHEBI:58601"/>
        <dbReference type="EC" id="2.7.7.27"/>
    </reaction>
</comment>
<dbReference type="Proteomes" id="UP000239471">
    <property type="component" value="Unassembled WGS sequence"/>
</dbReference>
<dbReference type="CDD" id="cd04651">
    <property type="entry name" value="LbH_G1P_AT_C"/>
    <property type="match status" value="1"/>
</dbReference>
<evidence type="ECO:0000256" key="8">
    <source>
        <dbReference type="ARBA" id="ARBA00023277"/>
    </source>
</evidence>
<proteinExistence type="inferred from homology"/>
<dbReference type="InterPro" id="IPR023049">
    <property type="entry name" value="GlgC_bac"/>
</dbReference>
<dbReference type="Pfam" id="PF00483">
    <property type="entry name" value="NTP_transferase"/>
    <property type="match status" value="1"/>
</dbReference>
<feature type="domain" description="Glucose-1-phosphate adenylyltransferase/Bifunctional protein GlmU-like C-terminal hexapeptide" evidence="11">
    <location>
        <begin position="290"/>
        <end position="362"/>
    </location>
</feature>
<dbReference type="PROSITE" id="PS00808">
    <property type="entry name" value="ADP_GLC_PYROPHOSPH_1"/>
    <property type="match status" value="1"/>
</dbReference>
<dbReference type="SUPFAM" id="SSF53448">
    <property type="entry name" value="Nucleotide-diphospho-sugar transferases"/>
    <property type="match status" value="1"/>
</dbReference>
<name>A0A2T0B5H5_9CLOT</name>
<dbReference type="Gene3D" id="3.90.550.10">
    <property type="entry name" value="Spore Coat Polysaccharide Biosynthesis Protein SpsA, Chain A"/>
    <property type="match status" value="1"/>
</dbReference>
<dbReference type="PANTHER" id="PTHR43523">
    <property type="entry name" value="GLUCOSE-1-PHOSPHATE ADENYLYLTRANSFERASE-RELATED"/>
    <property type="match status" value="1"/>
</dbReference>
<feature type="site" description="Could play a key role in the communication between the regulatory and the substrate sites" evidence="9">
    <location>
        <position position="99"/>
    </location>
</feature>
<comment type="caution">
    <text evidence="12">The sequence shown here is derived from an EMBL/GenBank/DDBJ whole genome shotgun (WGS) entry which is preliminary data.</text>
</comment>
<dbReference type="InterPro" id="IPR029044">
    <property type="entry name" value="Nucleotide-diphossugar_trans"/>
</dbReference>
<evidence type="ECO:0000256" key="2">
    <source>
        <dbReference type="ARBA" id="ARBA00022600"/>
    </source>
</evidence>
<dbReference type="NCBIfam" id="NF003670">
    <property type="entry name" value="PRK05293.1"/>
    <property type="match status" value="1"/>
</dbReference>
<sequence>MDKKEIVAMILAGGQGSRLGVLTKDIAKPAVPFGGKYRIIDFPLSNCSNSGIHTVGVLTQYKPLELNAHIGIGDPWDLDRRDGGVSILPPYQKEKGGNWYKGTANAIYQNIEFIDNYDPEYVLVLSGDHIYKMDYSKMLDFHKEKGAAATIAVIDVPKAEASRFGIMNTRDDLSIYEFEEKPRKPKGTLASMGIYIFNWEILKKYLKEDELDKFSSNDFGKNIIPKIINGGDKIVAYPYKGYWKDVGTVDSLWEANMDLLIEDNNLSLQDEDWKIYSVNHSSPAQYIGASADIKNSIVVEGCFIEGEISNSVIFQGVHVGKNSIIIDSVIMPNVRIGDNVIINKAIVGSDAIIKKESRVGGGEEIEVVGAKEEVESGRFAEACTTI</sequence>
<keyword evidence="7 9" id="KW-0320">Glycogen biosynthesis</keyword>
<evidence type="ECO:0000313" key="13">
    <source>
        <dbReference type="Proteomes" id="UP000239471"/>
    </source>
</evidence>
<feature type="domain" description="Nucleotidyl transferase" evidence="10">
    <location>
        <begin position="8"/>
        <end position="260"/>
    </location>
</feature>
<dbReference type="PANTHER" id="PTHR43523:SF2">
    <property type="entry name" value="GLUCOSE-1-PHOSPHATE ADENYLYLTRANSFERASE"/>
    <property type="match status" value="1"/>
</dbReference>
<keyword evidence="13" id="KW-1185">Reference proteome</keyword>
<dbReference type="PROSITE" id="PS00810">
    <property type="entry name" value="ADP_GLC_PYROPHOSPH_3"/>
    <property type="match status" value="1"/>
</dbReference>
<keyword evidence="5 9" id="KW-0547">Nucleotide-binding</keyword>
<dbReference type="InterPro" id="IPR011831">
    <property type="entry name" value="ADP-Glc_PPase"/>
</dbReference>
<protein>
    <recommendedName>
        <fullName evidence="9">Glucose-1-phosphate adenylyltransferase</fullName>
        <ecNumber evidence="9">2.7.7.27</ecNumber>
    </recommendedName>
    <alternativeName>
        <fullName evidence="9">ADP-glucose pyrophosphorylase</fullName>
        <shortName evidence="9">ADPGlc PPase</shortName>
    </alternativeName>
    <alternativeName>
        <fullName evidence="9">ADP-glucose synthase</fullName>
    </alternativeName>
</protein>
<evidence type="ECO:0000259" key="10">
    <source>
        <dbReference type="Pfam" id="PF00483"/>
    </source>
</evidence>
<gene>
    <name evidence="12" type="primary">glgC_2</name>
    <name evidence="9" type="synonym">glgC</name>
    <name evidence="12" type="ORF">CLVI_34060</name>
</gene>
<comment type="subunit">
    <text evidence="9">Homotetramer.</text>
</comment>
<dbReference type="GO" id="GO:0005978">
    <property type="term" value="P:glycogen biosynthetic process"/>
    <property type="evidence" value="ECO:0007669"/>
    <property type="project" value="UniProtKB-UniRule"/>
</dbReference>
<evidence type="ECO:0000256" key="5">
    <source>
        <dbReference type="ARBA" id="ARBA00022741"/>
    </source>
</evidence>
<evidence type="ECO:0000259" key="11">
    <source>
        <dbReference type="Pfam" id="PF24894"/>
    </source>
</evidence>
<evidence type="ECO:0000256" key="1">
    <source>
        <dbReference type="ARBA" id="ARBA00010443"/>
    </source>
</evidence>
<evidence type="ECO:0000256" key="9">
    <source>
        <dbReference type="HAMAP-Rule" id="MF_00624"/>
    </source>
</evidence>
<evidence type="ECO:0000256" key="6">
    <source>
        <dbReference type="ARBA" id="ARBA00022840"/>
    </source>
</evidence>
<comment type="similarity">
    <text evidence="1 9">Belongs to the bacterial/plant glucose-1-phosphate adenylyltransferase family.</text>
</comment>
<dbReference type="GO" id="GO:0005524">
    <property type="term" value="F:ATP binding"/>
    <property type="evidence" value="ECO:0007669"/>
    <property type="project" value="UniProtKB-KW"/>
</dbReference>
<dbReference type="AlphaFoldDB" id="A0A2T0B5H5"/>
<dbReference type="Gene3D" id="2.160.10.10">
    <property type="entry name" value="Hexapeptide repeat proteins"/>
    <property type="match status" value="1"/>
</dbReference>
<keyword evidence="4 9" id="KW-0548">Nucleotidyltransferase</keyword>
<feature type="binding site" evidence="9">
    <location>
        <begin position="180"/>
        <end position="181"/>
    </location>
    <ligand>
        <name>alpha-D-glucose 1-phosphate</name>
        <dbReference type="ChEBI" id="CHEBI:58601"/>
    </ligand>
</feature>
<evidence type="ECO:0000313" key="12">
    <source>
        <dbReference type="EMBL" id="PRR79122.1"/>
    </source>
</evidence>
<keyword evidence="2 9" id="KW-0321">Glycogen metabolism</keyword>
<dbReference type="EMBL" id="PVXQ01000071">
    <property type="protein sequence ID" value="PRR79122.1"/>
    <property type="molecule type" value="Genomic_DNA"/>
</dbReference>
<feature type="binding site" evidence="9">
    <location>
        <position position="191"/>
    </location>
    <ligand>
        <name>alpha-D-glucose 1-phosphate</name>
        <dbReference type="ChEBI" id="CHEBI:58601"/>
    </ligand>
</feature>
<evidence type="ECO:0000256" key="3">
    <source>
        <dbReference type="ARBA" id="ARBA00022679"/>
    </source>
</evidence>